<evidence type="ECO:0008006" key="3">
    <source>
        <dbReference type="Google" id="ProtNLM"/>
    </source>
</evidence>
<keyword evidence="2" id="KW-1185">Reference proteome</keyword>
<evidence type="ECO:0000313" key="1">
    <source>
        <dbReference type="EMBL" id="GAA0599297.1"/>
    </source>
</evidence>
<accession>A0ABN1FWI9</accession>
<proteinExistence type="predicted"/>
<dbReference type="EMBL" id="BAAADS010000009">
    <property type="protein sequence ID" value="GAA0599297.1"/>
    <property type="molecule type" value="Genomic_DNA"/>
</dbReference>
<gene>
    <name evidence="1" type="ORF">GCM10009001_14480</name>
</gene>
<dbReference type="Proteomes" id="UP001500866">
    <property type="component" value="Unassembled WGS sequence"/>
</dbReference>
<reference evidence="1 2" key="1">
    <citation type="journal article" date="2019" name="Int. J. Syst. Evol. Microbiol.">
        <title>The Global Catalogue of Microorganisms (GCM) 10K type strain sequencing project: providing services to taxonomists for standard genome sequencing and annotation.</title>
        <authorList>
            <consortium name="The Broad Institute Genomics Platform"/>
            <consortium name="The Broad Institute Genome Sequencing Center for Infectious Disease"/>
            <person name="Wu L."/>
            <person name="Ma J."/>
        </authorList>
    </citation>
    <scope>NUCLEOTIDE SEQUENCE [LARGE SCALE GENOMIC DNA]</scope>
    <source>
        <strain evidence="1 2">JCM 15395</strain>
    </source>
</reference>
<dbReference type="RefSeq" id="WP_343811610.1">
    <property type="nucleotide sequence ID" value="NZ_BAAADS010000009.1"/>
</dbReference>
<evidence type="ECO:0000313" key="2">
    <source>
        <dbReference type="Proteomes" id="UP001500866"/>
    </source>
</evidence>
<organism evidence="1 2">
    <name type="scientific">Virgibacillus siamensis</name>
    <dbReference type="NCBI Taxonomy" id="480071"/>
    <lineage>
        <taxon>Bacteria</taxon>
        <taxon>Bacillati</taxon>
        <taxon>Bacillota</taxon>
        <taxon>Bacilli</taxon>
        <taxon>Bacillales</taxon>
        <taxon>Bacillaceae</taxon>
        <taxon>Virgibacillus</taxon>
    </lineage>
</organism>
<name>A0ABN1FWI9_9BACI</name>
<sequence>MNHKSVETIETAETWIEFSNQRNLEGLSKITSHELELIGPKGAGVINHRQLGEWIERANLQLATIERYAKDNYIVLEQHGTWLNDDDTIKGRDIVFTVFKVVDRQVNFLARYDNKEEAFKVSGLDDEDKIN</sequence>
<comment type="caution">
    <text evidence="1">The sequence shown here is derived from an EMBL/GenBank/DDBJ whole genome shotgun (WGS) entry which is preliminary data.</text>
</comment>
<protein>
    <recommendedName>
        <fullName evidence="3">Nuclear transport factor 2 family protein</fullName>
    </recommendedName>
</protein>